<evidence type="ECO:0000256" key="1">
    <source>
        <dbReference type="SAM" id="MobiDB-lite"/>
    </source>
</evidence>
<feature type="compositionally biased region" description="Low complexity" evidence="1">
    <location>
        <begin position="29"/>
        <end position="64"/>
    </location>
</feature>
<evidence type="ECO:0000313" key="4">
    <source>
        <dbReference type="Proteomes" id="UP000295565"/>
    </source>
</evidence>
<dbReference type="AlphaFoldDB" id="A0A4R1KH71"/>
<dbReference type="Proteomes" id="UP000295565">
    <property type="component" value="Unassembled WGS sequence"/>
</dbReference>
<gene>
    <name evidence="3" type="ORF">EV690_0395</name>
</gene>
<proteinExistence type="predicted"/>
<evidence type="ECO:0000313" key="3">
    <source>
        <dbReference type="EMBL" id="TCK62729.1"/>
    </source>
</evidence>
<keyword evidence="2" id="KW-0732">Signal</keyword>
<evidence type="ECO:0008006" key="5">
    <source>
        <dbReference type="Google" id="ProtNLM"/>
    </source>
</evidence>
<feature type="region of interest" description="Disordered" evidence="1">
    <location>
        <begin position="23"/>
        <end position="88"/>
    </location>
</feature>
<comment type="caution">
    <text evidence="3">The sequence shown here is derived from an EMBL/GenBank/DDBJ whole genome shotgun (WGS) entry which is preliminary data.</text>
</comment>
<sequence length="88" mass="8779">MNIKKLAFPLVILVGALSLAACNDDSADQPQGSTQSSSQMQSSDNSATHSDAATADGSAASDNTQSSGMSTTAPKTNNNGDTAVNSSN</sequence>
<feature type="chain" id="PRO_5020864635" description="Lipoprotein" evidence="2">
    <location>
        <begin position="21"/>
        <end position="88"/>
    </location>
</feature>
<reference evidence="3 4" key="1">
    <citation type="submission" date="2019-03" db="EMBL/GenBank/DDBJ databases">
        <title>Genomic Encyclopedia of Type Strains, Phase IV (KMG-IV): sequencing the most valuable type-strain genomes for metagenomic binning, comparative biology and taxonomic classification.</title>
        <authorList>
            <person name="Goeker M."/>
        </authorList>
    </citation>
    <scope>NUCLEOTIDE SEQUENCE [LARGE SCALE GENOMIC DNA]</scope>
    <source>
        <strain evidence="3 4">DSM 18577</strain>
    </source>
</reference>
<protein>
    <recommendedName>
        <fullName evidence="5">Lipoprotein</fullName>
    </recommendedName>
</protein>
<keyword evidence="4" id="KW-1185">Reference proteome</keyword>
<feature type="signal peptide" evidence="2">
    <location>
        <begin position="1"/>
        <end position="20"/>
    </location>
</feature>
<dbReference type="EMBL" id="SMGD01000004">
    <property type="protein sequence ID" value="TCK62729.1"/>
    <property type="molecule type" value="Genomic_DNA"/>
</dbReference>
<evidence type="ECO:0000256" key="2">
    <source>
        <dbReference type="SAM" id="SignalP"/>
    </source>
</evidence>
<accession>A0A4R1KH71</accession>
<feature type="compositionally biased region" description="Polar residues" evidence="1">
    <location>
        <begin position="65"/>
        <end position="88"/>
    </location>
</feature>
<organism evidence="3 4">
    <name type="scientific">Celerinatantimonas diazotrophica</name>
    <dbReference type="NCBI Taxonomy" id="412034"/>
    <lineage>
        <taxon>Bacteria</taxon>
        <taxon>Pseudomonadati</taxon>
        <taxon>Pseudomonadota</taxon>
        <taxon>Gammaproteobacteria</taxon>
        <taxon>Celerinatantimonadaceae</taxon>
        <taxon>Celerinatantimonas</taxon>
    </lineage>
</organism>
<dbReference type="PROSITE" id="PS51257">
    <property type="entry name" value="PROKAR_LIPOPROTEIN"/>
    <property type="match status" value="1"/>
</dbReference>
<dbReference type="RefSeq" id="WP_131911268.1">
    <property type="nucleotide sequence ID" value="NZ_OU594967.1"/>
</dbReference>
<name>A0A4R1KH71_9GAMM</name>